<accession>A0A1R1Y9D8</accession>
<feature type="region of interest" description="Disordered" evidence="2">
    <location>
        <begin position="1"/>
        <end position="24"/>
    </location>
</feature>
<reference evidence="5" key="1">
    <citation type="submission" date="2017-01" db="EMBL/GenBank/DDBJ databases">
        <authorList>
            <person name="Wang Y."/>
            <person name="White M."/>
            <person name="Kvist S."/>
            <person name="Moncalvo J.-M."/>
        </authorList>
    </citation>
    <scope>NUCLEOTIDE SEQUENCE [LARGE SCALE GENOMIC DNA]</scope>
    <source>
        <strain evidence="5">ID-206-W2</strain>
    </source>
</reference>
<keyword evidence="5" id="KW-1185">Reference proteome</keyword>
<sequence>MSENSPPSSTITTPNLSLADTNASTPPINLAHHLNVSASKRSTISISSTYKQNLSLNPFDSSSIPQPSLNLNSVPPKIIPYTSDLNLSSSNSIDSQYSPIIDHEFVAFEKNSKISYLISKPDFTNKVGKPLCFAIGSHLAIGSNLGFVYILDFSPSVKVVLGKQIPYFGLVTSLVFSADNSRLLVGYSQGYIVVWSWESAKIDAIIKPCLPSPPSQNSHLFDSPISLLSFIGISRHRFISGDPSGRVIHHQIIDTLVFSKLKSYILYDPPSPNNSDSFLLEIEPLPYSLSSPKINDLGIVSLLLNDRLLVYQTKPTPSLLFQKRYSAKYSSNSLSYSNSNSATGSISWLPSNSSNNLNFLSILAFANGCSISLYFLKYLPLENGNFQITLVNFFNWTAPLEVALIKWIDPTIFFIITTDNSVYAIDYCSRIETKIFSLSSISILSQPWIAIRLGISLKGSLRYSVIKKNQIFYVLSSNSIYTFSLKPWTDRIVWLMNEGRFVEAIALCNGLYKGDSGQIVLGLPHNLHDLQLFSPPISFDNASDDSNSYFNPDIQRQSLVGPKLASLVQASLKFVFSAKYAELSSSININTIQSKSRLLDIYNVQNIDSVLKSLLVVCVEACIATNQLNFLLNDTFEQVSTFPNAELIFLEVLEPFIENGIISSVSPIVLQALVKSYSEDHIKRQKLEECLLYINLNPVLGAMDIDIDGLLSTCSMWKMWKALFRIWIDILCDPLKPLIDMFSHLSSFISEFSLHNSPNILCDDNWASSHSVLSYESSVIFSVLENTLCGLSYPLGVSITPTSTAVLIASSVISLLTTPSHQHQCLSSINSVFYSKDTSITKNFYELGDSFNSQIDKKYVNSNPNSDSKDEIFRNSNFKYIEILLTLSTKETLSVLKKFINNSFSKSIVISLYENNNRKASHNSRSPNTYQGAKKSKQAIQAICDSLLIITQLHYDRIKPLNANSKSPAISYKFFNLGLERISLISTFLAQTYSSSYPLVYFPNGAAMYLAEIIFITKTDKTKVECESALEQLLKICSPFPDVSLLIEYAIHSGFYRVLGTLYNSTGQLDLLLDSFLNDPNFSRSSSIFNEFRSILKNDKQRYSSNQIKALSICFIKNSSKLASISTVELASFVEDQVIQGLNHSDILISLRNDSKNHDLEFKYLQLLFDFEFFMQSNLNTAPDKLKAIFHSPNKHLDDIPADSGQFISSNLKSVFEYKNIKFTINSNGSLAGVDRIDGSQKSIFYERYITLLVEFSRTENIDSDNLILTFLKAHYSIESANHTQIVHVDRVKQICKDLNAPSAVAWIYLQQSDYESALSVYLDELEHYSWEKIQSNPNKISSDKIEDSSNLSDDLKDDLTADPNKFTLLTNSPNITQSICTTTSNDVGLYKPTSKNLSKSLLLKLLYINNGCLYICRSASLYFLEIDNSSEIADKDNDTYTDAKVEINNKVRDLWLKSIFCYIQLIFSIAYGIDDMGALNKNGASQNYENFPFEEIHSSSNPYIKVLIEGAIKLVDSFVQCSLNSQLGFLNYDVLFNIFSLDKKDVYTNETLKSMEYNAKSTVSLSMKSLIFLTQFLSSSISATIQKKKILLSIIIVNTMR</sequence>
<dbReference type="Proteomes" id="UP000187429">
    <property type="component" value="Unassembled WGS sequence"/>
</dbReference>
<dbReference type="PANTHER" id="PTHR12616:SF8">
    <property type="entry name" value="VACUOLAR PROTEIN SORTING-ASSOCIATED PROTEIN 8 HOMOLOG"/>
    <property type="match status" value="1"/>
</dbReference>
<dbReference type="Pfam" id="PF12816">
    <property type="entry name" value="TPR_Vps8"/>
    <property type="match status" value="1"/>
</dbReference>
<dbReference type="GO" id="GO:0005770">
    <property type="term" value="C:late endosome"/>
    <property type="evidence" value="ECO:0007669"/>
    <property type="project" value="TreeGrafter"/>
</dbReference>
<feature type="domain" description="Vacuolar protein sorting-associated protein 8 central" evidence="3">
    <location>
        <begin position="648"/>
        <end position="898"/>
    </location>
</feature>
<comment type="caution">
    <text evidence="4">The sequence shown here is derived from an EMBL/GenBank/DDBJ whole genome shotgun (WGS) entry which is preliminary data.</text>
</comment>
<dbReference type="SUPFAM" id="SSF50978">
    <property type="entry name" value="WD40 repeat-like"/>
    <property type="match status" value="1"/>
</dbReference>
<evidence type="ECO:0000313" key="5">
    <source>
        <dbReference type="Proteomes" id="UP000187429"/>
    </source>
</evidence>
<evidence type="ECO:0000259" key="3">
    <source>
        <dbReference type="Pfam" id="PF12816"/>
    </source>
</evidence>
<gene>
    <name evidence="4" type="ORF">AYI69_g4970</name>
</gene>
<evidence type="ECO:0000256" key="1">
    <source>
        <dbReference type="ARBA" id="ARBA00009422"/>
    </source>
</evidence>
<dbReference type="PANTHER" id="PTHR12616">
    <property type="entry name" value="VACUOLAR PROTEIN SORTING VPS41"/>
    <property type="match status" value="1"/>
</dbReference>
<proteinExistence type="inferred from homology"/>
<evidence type="ECO:0000256" key="2">
    <source>
        <dbReference type="SAM" id="MobiDB-lite"/>
    </source>
</evidence>
<dbReference type="OrthoDB" id="289913at2759"/>
<dbReference type="Gene3D" id="2.130.10.10">
    <property type="entry name" value="YVTN repeat-like/Quinoprotein amine dehydrogenase"/>
    <property type="match status" value="1"/>
</dbReference>
<dbReference type="GO" id="GO:0030897">
    <property type="term" value="C:HOPS complex"/>
    <property type="evidence" value="ECO:0007669"/>
    <property type="project" value="TreeGrafter"/>
</dbReference>
<evidence type="ECO:0000313" key="4">
    <source>
        <dbReference type="EMBL" id="OMJ23468.1"/>
    </source>
</evidence>
<dbReference type="GO" id="GO:0006623">
    <property type="term" value="P:protein targeting to vacuole"/>
    <property type="evidence" value="ECO:0007669"/>
    <property type="project" value="InterPro"/>
</dbReference>
<protein>
    <submittedName>
        <fullName evidence="4">Vacuolar protein sorting-associated protein 8-like protein</fullName>
    </submittedName>
</protein>
<dbReference type="InterPro" id="IPR036322">
    <property type="entry name" value="WD40_repeat_dom_sf"/>
</dbReference>
<comment type="similarity">
    <text evidence="1">Belongs to the VPS8 family.</text>
</comment>
<dbReference type="InterPro" id="IPR025941">
    <property type="entry name" value="Vps8_central_dom"/>
</dbReference>
<dbReference type="InterPro" id="IPR045111">
    <property type="entry name" value="Vps41/Vps8"/>
</dbReference>
<name>A0A1R1Y9D8_9FUNG</name>
<organism evidence="4 5">
    <name type="scientific">Smittium culicis</name>
    <dbReference type="NCBI Taxonomy" id="133412"/>
    <lineage>
        <taxon>Eukaryota</taxon>
        <taxon>Fungi</taxon>
        <taxon>Fungi incertae sedis</taxon>
        <taxon>Zoopagomycota</taxon>
        <taxon>Kickxellomycotina</taxon>
        <taxon>Harpellomycetes</taxon>
        <taxon>Harpellales</taxon>
        <taxon>Legeriomycetaceae</taxon>
        <taxon>Smittium</taxon>
    </lineage>
</organism>
<dbReference type="EMBL" id="LSSM01002020">
    <property type="protein sequence ID" value="OMJ23468.1"/>
    <property type="molecule type" value="Genomic_DNA"/>
</dbReference>
<dbReference type="InterPro" id="IPR015943">
    <property type="entry name" value="WD40/YVTN_repeat-like_dom_sf"/>
</dbReference>
<dbReference type="Pfam" id="PF23410">
    <property type="entry name" value="Beta-prop_VPS8"/>
    <property type="match status" value="1"/>
</dbReference>
<dbReference type="GO" id="GO:0034058">
    <property type="term" value="P:endosomal vesicle fusion"/>
    <property type="evidence" value="ECO:0007669"/>
    <property type="project" value="TreeGrafter"/>
</dbReference>